<keyword evidence="2" id="KW-1185">Reference proteome</keyword>
<name>A0A098S7T5_9BACT</name>
<gene>
    <name evidence="1" type="ORF">IX84_15960</name>
</gene>
<proteinExistence type="predicted"/>
<evidence type="ECO:0008006" key="3">
    <source>
        <dbReference type="Google" id="ProtNLM"/>
    </source>
</evidence>
<organism evidence="1 2">
    <name type="scientific">Phaeodactylibacter xiamenensis</name>
    <dbReference type="NCBI Taxonomy" id="1524460"/>
    <lineage>
        <taxon>Bacteria</taxon>
        <taxon>Pseudomonadati</taxon>
        <taxon>Bacteroidota</taxon>
        <taxon>Saprospiria</taxon>
        <taxon>Saprospirales</taxon>
        <taxon>Haliscomenobacteraceae</taxon>
        <taxon>Phaeodactylibacter</taxon>
    </lineage>
</organism>
<evidence type="ECO:0000313" key="2">
    <source>
        <dbReference type="Proteomes" id="UP000029736"/>
    </source>
</evidence>
<dbReference type="AlphaFoldDB" id="A0A098S7T5"/>
<dbReference type="Proteomes" id="UP000029736">
    <property type="component" value="Unassembled WGS sequence"/>
</dbReference>
<accession>A0A098S7T5</accession>
<sequence>MSEIPAAQQPEFISALDAYENRGADKKTRQTCINMIRLGMEINLICEALEVDEDYVKNVITDLDQNTY</sequence>
<evidence type="ECO:0000313" key="1">
    <source>
        <dbReference type="EMBL" id="KGE87152.1"/>
    </source>
</evidence>
<reference evidence="1 2" key="1">
    <citation type="journal article" date="2014" name="Int. J. Syst. Evol. Microbiol.">
        <title>Phaeodactylibacter xiamenensis gen. nov., sp. nov., a member of the family Saprospiraceae isolated from the marine alga Phaeodactylum tricornutum.</title>
        <authorList>
            <person name="Chen Z.Jr."/>
            <person name="Lei X."/>
            <person name="Lai Q."/>
            <person name="Li Y."/>
            <person name="Zhang B."/>
            <person name="Zhang J."/>
            <person name="Zhang H."/>
            <person name="Yang L."/>
            <person name="Zheng W."/>
            <person name="Tian Y."/>
            <person name="Yu Z."/>
            <person name="Xu H.Jr."/>
            <person name="Zheng T."/>
        </authorList>
    </citation>
    <scope>NUCLEOTIDE SEQUENCE [LARGE SCALE GENOMIC DNA]</scope>
    <source>
        <strain evidence="1 2">KD52</strain>
    </source>
</reference>
<protein>
    <recommendedName>
        <fullName evidence="3">Transposase</fullName>
    </recommendedName>
</protein>
<comment type="caution">
    <text evidence="1">The sequence shown here is derived from an EMBL/GenBank/DDBJ whole genome shotgun (WGS) entry which is preliminary data.</text>
</comment>
<dbReference type="EMBL" id="JPOS01000038">
    <property type="protein sequence ID" value="KGE87152.1"/>
    <property type="molecule type" value="Genomic_DNA"/>
</dbReference>